<comment type="similarity">
    <text evidence="1">Belongs to the class-II pyridine nucleotide-disulfide oxidoreductase family.</text>
</comment>
<evidence type="ECO:0000313" key="6">
    <source>
        <dbReference type="Proteomes" id="UP000059680"/>
    </source>
</evidence>
<dbReference type="GO" id="GO:0097237">
    <property type="term" value="P:cellular response to toxic substance"/>
    <property type="evidence" value="ECO:0007669"/>
    <property type="project" value="UniProtKB-ARBA"/>
</dbReference>
<evidence type="ECO:0000313" key="5">
    <source>
        <dbReference type="EMBL" id="BAS90147.1"/>
    </source>
</evidence>
<dbReference type="SMR" id="A0A0P0WCK3"/>
<dbReference type="eggNOG" id="KOG0404">
    <property type="taxonomic scope" value="Eukaryota"/>
</dbReference>
<dbReference type="InParanoid" id="A0A0P0WCK3"/>
<dbReference type="InterPro" id="IPR036188">
    <property type="entry name" value="FAD/NAD-bd_sf"/>
</dbReference>
<dbReference type="Gramene" id="Os04t0524136-00">
    <property type="protein sequence ID" value="Os04t0524136-00"/>
    <property type="gene ID" value="Os04g0524136"/>
</dbReference>
<feature type="compositionally biased region" description="Low complexity" evidence="4">
    <location>
        <begin position="28"/>
        <end position="37"/>
    </location>
</feature>
<dbReference type="Gene3D" id="3.50.50.60">
    <property type="entry name" value="FAD/NAD(P)-binding domain"/>
    <property type="match status" value="1"/>
</dbReference>
<dbReference type="PANTHER" id="PTHR48105">
    <property type="entry name" value="THIOREDOXIN REDUCTASE 1-RELATED-RELATED"/>
    <property type="match status" value="1"/>
</dbReference>
<evidence type="ECO:0000256" key="4">
    <source>
        <dbReference type="SAM" id="MobiDB-lite"/>
    </source>
</evidence>
<dbReference type="PRINTS" id="PR00469">
    <property type="entry name" value="PNDRDTASEII"/>
</dbReference>
<reference evidence="5 6" key="2">
    <citation type="journal article" date="2013" name="Plant Cell Physiol.">
        <title>Rice Annotation Project Database (RAP-DB): an integrative and interactive database for rice genomics.</title>
        <authorList>
            <person name="Sakai H."/>
            <person name="Lee S.S."/>
            <person name="Tanaka T."/>
            <person name="Numa H."/>
            <person name="Kim J."/>
            <person name="Kawahara Y."/>
            <person name="Wakimoto H."/>
            <person name="Yang C.C."/>
            <person name="Iwamoto M."/>
            <person name="Abe T."/>
            <person name="Yamada Y."/>
            <person name="Muto A."/>
            <person name="Inokuchi H."/>
            <person name="Ikemura T."/>
            <person name="Matsumoto T."/>
            <person name="Sasaki T."/>
            <person name="Itoh T."/>
        </authorList>
    </citation>
    <scope>NUCLEOTIDE SEQUENCE [LARGE SCALE GENOMIC DNA]</scope>
    <source>
        <strain evidence="6">cv. Nipponbare</strain>
    </source>
</reference>
<feature type="region of interest" description="Disordered" evidence="4">
    <location>
        <begin position="13"/>
        <end position="42"/>
    </location>
</feature>
<sequence>MVLSNVAADTAWDPRRPHMSTSFPPPLSTSLPLSSPLHGRRQRSSWARATGAGGWDWERSRQFVPAATAASWLATVAAASANGIIGTRVCVIGSGPTVCIIRTRPTVHTSVVYVACAELKPVLFEGFFGNDIATGRQLTTTSTDVENFPGFPNGILDADLMDRCRAQPVHFGTRIVSETVTAVDPSSCPFRVANLPRRR</sequence>
<dbReference type="OMA" id="CIIRTRP"/>
<evidence type="ECO:0000256" key="2">
    <source>
        <dbReference type="ARBA" id="ARBA00022630"/>
    </source>
</evidence>
<gene>
    <name evidence="5" type="ordered locus">Os04g0524136</name>
    <name evidence="5" type="ORF">OSNPB_040524136</name>
</gene>
<evidence type="ECO:0000256" key="3">
    <source>
        <dbReference type="ARBA" id="ARBA00023002"/>
    </source>
</evidence>
<evidence type="ECO:0000256" key="1">
    <source>
        <dbReference type="ARBA" id="ARBA00009333"/>
    </source>
</evidence>
<dbReference type="EMBL" id="AP014960">
    <property type="protein sequence ID" value="BAS90147.1"/>
    <property type="molecule type" value="Genomic_DNA"/>
</dbReference>
<dbReference type="InterPro" id="IPR050097">
    <property type="entry name" value="Ferredoxin-NADP_redctase_2"/>
</dbReference>
<dbReference type="PaxDb" id="39947-A0A0P0WCK3"/>
<reference evidence="6" key="1">
    <citation type="journal article" date="2005" name="Nature">
        <title>The map-based sequence of the rice genome.</title>
        <authorList>
            <consortium name="International rice genome sequencing project (IRGSP)"/>
            <person name="Matsumoto T."/>
            <person name="Wu J."/>
            <person name="Kanamori H."/>
            <person name="Katayose Y."/>
            <person name="Fujisawa M."/>
            <person name="Namiki N."/>
            <person name="Mizuno H."/>
            <person name="Yamamoto K."/>
            <person name="Antonio B.A."/>
            <person name="Baba T."/>
            <person name="Sakata K."/>
            <person name="Nagamura Y."/>
            <person name="Aoki H."/>
            <person name="Arikawa K."/>
            <person name="Arita K."/>
            <person name="Bito T."/>
            <person name="Chiden Y."/>
            <person name="Fujitsuka N."/>
            <person name="Fukunaka R."/>
            <person name="Hamada M."/>
            <person name="Harada C."/>
            <person name="Hayashi A."/>
            <person name="Hijishita S."/>
            <person name="Honda M."/>
            <person name="Hosokawa S."/>
            <person name="Ichikawa Y."/>
            <person name="Idonuma A."/>
            <person name="Iijima M."/>
            <person name="Ikeda M."/>
            <person name="Ikeno M."/>
            <person name="Ito K."/>
            <person name="Ito S."/>
            <person name="Ito T."/>
            <person name="Ito Y."/>
            <person name="Ito Y."/>
            <person name="Iwabuchi A."/>
            <person name="Kamiya K."/>
            <person name="Karasawa W."/>
            <person name="Kurita K."/>
            <person name="Katagiri S."/>
            <person name="Kikuta A."/>
            <person name="Kobayashi H."/>
            <person name="Kobayashi N."/>
            <person name="Machita K."/>
            <person name="Maehara T."/>
            <person name="Masukawa M."/>
            <person name="Mizubayashi T."/>
            <person name="Mukai Y."/>
            <person name="Nagasaki H."/>
            <person name="Nagata Y."/>
            <person name="Naito S."/>
            <person name="Nakashima M."/>
            <person name="Nakama Y."/>
            <person name="Nakamichi Y."/>
            <person name="Nakamura M."/>
            <person name="Meguro A."/>
            <person name="Negishi M."/>
            <person name="Ohta I."/>
            <person name="Ohta T."/>
            <person name="Okamoto M."/>
            <person name="Ono N."/>
            <person name="Saji S."/>
            <person name="Sakaguchi M."/>
            <person name="Sakai K."/>
            <person name="Shibata M."/>
            <person name="Shimokawa T."/>
            <person name="Song J."/>
            <person name="Takazaki Y."/>
            <person name="Terasawa K."/>
            <person name="Tsugane M."/>
            <person name="Tsuji K."/>
            <person name="Ueda S."/>
            <person name="Waki K."/>
            <person name="Yamagata H."/>
            <person name="Yamamoto M."/>
            <person name="Yamamoto S."/>
            <person name="Yamane H."/>
            <person name="Yoshiki S."/>
            <person name="Yoshihara R."/>
            <person name="Yukawa K."/>
            <person name="Zhong H."/>
            <person name="Yano M."/>
            <person name="Yuan Q."/>
            <person name="Ouyang S."/>
            <person name="Liu J."/>
            <person name="Jones K.M."/>
            <person name="Gansberger K."/>
            <person name="Moffat K."/>
            <person name="Hill J."/>
            <person name="Bera J."/>
            <person name="Fadrosh D."/>
            <person name="Jin S."/>
            <person name="Johri S."/>
            <person name="Kim M."/>
            <person name="Overton L."/>
            <person name="Reardon M."/>
            <person name="Tsitrin T."/>
            <person name="Vuong H."/>
            <person name="Weaver B."/>
            <person name="Ciecko A."/>
            <person name="Tallon L."/>
            <person name="Jackson J."/>
            <person name="Pai G."/>
            <person name="Aken S.V."/>
            <person name="Utterback T."/>
            <person name="Reidmuller S."/>
            <person name="Feldblyum T."/>
            <person name="Hsiao J."/>
            <person name="Zismann V."/>
            <person name="Iobst S."/>
            <person name="de Vazeille A.R."/>
            <person name="Buell C.R."/>
            <person name="Ying K."/>
            <person name="Li Y."/>
            <person name="Lu T."/>
            <person name="Huang Y."/>
            <person name="Zhao Q."/>
            <person name="Feng Q."/>
            <person name="Zhang L."/>
            <person name="Zhu J."/>
            <person name="Weng Q."/>
            <person name="Mu J."/>
            <person name="Lu Y."/>
            <person name="Fan D."/>
            <person name="Liu Y."/>
            <person name="Guan J."/>
            <person name="Zhang Y."/>
            <person name="Yu S."/>
            <person name="Liu X."/>
            <person name="Zhang Y."/>
            <person name="Hong G."/>
            <person name="Han B."/>
            <person name="Choisne N."/>
            <person name="Demange N."/>
            <person name="Orjeda G."/>
            <person name="Samain S."/>
            <person name="Cattolico L."/>
            <person name="Pelletier E."/>
            <person name="Couloux A."/>
            <person name="Segurens B."/>
            <person name="Wincker P."/>
            <person name="D'Hont A."/>
            <person name="Scarpelli C."/>
            <person name="Weissenbach J."/>
            <person name="Salanoubat M."/>
            <person name="Quetier F."/>
            <person name="Yu Y."/>
            <person name="Kim H.R."/>
            <person name="Rambo T."/>
            <person name="Currie J."/>
            <person name="Collura K."/>
            <person name="Luo M."/>
            <person name="Yang T."/>
            <person name="Ammiraju J.S.S."/>
            <person name="Engler F."/>
            <person name="Soderlund C."/>
            <person name="Wing R.A."/>
            <person name="Palmer L.E."/>
            <person name="de la Bastide M."/>
            <person name="Spiegel L."/>
            <person name="Nascimento L."/>
            <person name="Zutavern T."/>
            <person name="O'Shaughnessy A."/>
            <person name="Dike S."/>
            <person name="Dedhia N."/>
            <person name="Preston R."/>
            <person name="Balija V."/>
            <person name="McCombie W.R."/>
            <person name="Chow T."/>
            <person name="Chen H."/>
            <person name="Chung M."/>
            <person name="Chen C."/>
            <person name="Shaw J."/>
            <person name="Wu H."/>
            <person name="Hsiao K."/>
            <person name="Chao Y."/>
            <person name="Chu M."/>
            <person name="Cheng C."/>
            <person name="Hour A."/>
            <person name="Lee P."/>
            <person name="Lin S."/>
            <person name="Lin Y."/>
            <person name="Liou J."/>
            <person name="Liu S."/>
            <person name="Hsing Y."/>
            <person name="Raghuvanshi S."/>
            <person name="Mohanty A."/>
            <person name="Bharti A.K."/>
            <person name="Gaur A."/>
            <person name="Gupta V."/>
            <person name="Kumar D."/>
            <person name="Ravi V."/>
            <person name="Vij S."/>
            <person name="Kapur A."/>
            <person name="Khurana P."/>
            <person name="Khurana P."/>
            <person name="Khurana J.P."/>
            <person name="Tyagi A.K."/>
            <person name="Gaikwad K."/>
            <person name="Singh A."/>
            <person name="Dalal V."/>
            <person name="Srivastava S."/>
            <person name="Dixit A."/>
            <person name="Pal A.K."/>
            <person name="Ghazi I.A."/>
            <person name="Yadav M."/>
            <person name="Pandit A."/>
            <person name="Bhargava A."/>
            <person name="Sureshbabu K."/>
            <person name="Batra K."/>
            <person name="Sharma T.R."/>
            <person name="Mohapatra T."/>
            <person name="Singh N.K."/>
            <person name="Messing J."/>
            <person name="Nelson A.B."/>
            <person name="Fuks G."/>
            <person name="Kavchok S."/>
            <person name="Keizer G."/>
            <person name="Linton E."/>
            <person name="Llaca V."/>
            <person name="Song R."/>
            <person name="Tanyolac B."/>
            <person name="Young S."/>
            <person name="Ho-Il K."/>
            <person name="Hahn J.H."/>
            <person name="Sangsakoo G."/>
            <person name="Vanavichit A."/>
            <person name="de Mattos Luiz.A.T."/>
            <person name="Zimmer P.D."/>
            <person name="Malone G."/>
            <person name="Dellagostin O."/>
            <person name="de Oliveira A.C."/>
            <person name="Bevan M."/>
            <person name="Bancroft I."/>
            <person name="Minx P."/>
            <person name="Cordum H."/>
            <person name="Wilson R."/>
            <person name="Cheng Z."/>
            <person name="Jin W."/>
            <person name="Jiang J."/>
            <person name="Leong S.A."/>
            <person name="Iwama H."/>
            <person name="Gojobori T."/>
            <person name="Itoh T."/>
            <person name="Niimura Y."/>
            <person name="Fujii Y."/>
            <person name="Habara T."/>
            <person name="Sakai H."/>
            <person name="Sato Y."/>
            <person name="Wilson G."/>
            <person name="Kumar K."/>
            <person name="McCouch S."/>
            <person name="Juretic N."/>
            <person name="Hoen D."/>
            <person name="Wright S."/>
            <person name="Bruskiewich R."/>
            <person name="Bureau T."/>
            <person name="Miyao A."/>
            <person name="Hirochika H."/>
            <person name="Nishikawa T."/>
            <person name="Kadowaki K."/>
            <person name="Sugiura M."/>
            <person name="Burr B."/>
            <person name="Sasaki T."/>
        </authorList>
    </citation>
    <scope>NUCLEOTIDE SEQUENCE [LARGE SCALE GENOMIC DNA]</scope>
    <source>
        <strain evidence="6">cv. Nipponbare</strain>
    </source>
</reference>
<dbReference type="GO" id="GO:0016491">
    <property type="term" value="F:oxidoreductase activity"/>
    <property type="evidence" value="ECO:0007669"/>
    <property type="project" value="UniProtKB-KW"/>
</dbReference>
<dbReference type="STRING" id="39947.A0A0P0WCK3"/>
<keyword evidence="6" id="KW-1185">Reference proteome</keyword>
<accession>A0A0P0WCK3</accession>
<dbReference type="AlphaFoldDB" id="A0A0P0WCK3"/>
<reference evidence="5 6" key="3">
    <citation type="journal article" date="2013" name="Rice">
        <title>Improvement of the Oryza sativa Nipponbare reference genome using next generation sequence and optical map data.</title>
        <authorList>
            <person name="Kawahara Y."/>
            <person name="de la Bastide M."/>
            <person name="Hamilton J.P."/>
            <person name="Kanamori H."/>
            <person name="McCombie W.R."/>
            <person name="Ouyang S."/>
            <person name="Schwartz D.C."/>
            <person name="Tanaka T."/>
            <person name="Wu J."/>
            <person name="Zhou S."/>
            <person name="Childs K.L."/>
            <person name="Davidson R.M."/>
            <person name="Lin H."/>
            <person name="Quesada-Ocampo L."/>
            <person name="Vaillancourt B."/>
            <person name="Sakai H."/>
            <person name="Lee S.S."/>
            <person name="Kim J."/>
            <person name="Numa H."/>
            <person name="Itoh T."/>
            <person name="Buell C.R."/>
            <person name="Matsumoto T."/>
        </authorList>
    </citation>
    <scope>NUCLEOTIDE SEQUENCE [LARGE SCALE GENOMIC DNA]</scope>
    <source>
        <strain evidence="6">cv. Nipponbare</strain>
    </source>
</reference>
<proteinExistence type="inferred from homology"/>
<name>A0A0P0WCK3_ORYSJ</name>
<dbReference type="Proteomes" id="UP000059680">
    <property type="component" value="Chromosome 4"/>
</dbReference>
<organism evidence="5 6">
    <name type="scientific">Oryza sativa subsp. japonica</name>
    <name type="common">Rice</name>
    <dbReference type="NCBI Taxonomy" id="39947"/>
    <lineage>
        <taxon>Eukaryota</taxon>
        <taxon>Viridiplantae</taxon>
        <taxon>Streptophyta</taxon>
        <taxon>Embryophyta</taxon>
        <taxon>Tracheophyta</taxon>
        <taxon>Spermatophyta</taxon>
        <taxon>Magnoliopsida</taxon>
        <taxon>Liliopsida</taxon>
        <taxon>Poales</taxon>
        <taxon>Poaceae</taxon>
        <taxon>BOP clade</taxon>
        <taxon>Oryzoideae</taxon>
        <taxon>Oryzeae</taxon>
        <taxon>Oryzinae</taxon>
        <taxon>Oryza</taxon>
        <taxon>Oryza sativa</taxon>
    </lineage>
</organism>
<keyword evidence="2" id="KW-0285">Flavoprotein</keyword>
<protein>
    <submittedName>
        <fullName evidence="5">Os04g0524136 protein</fullName>
    </submittedName>
</protein>
<keyword evidence="3" id="KW-0560">Oxidoreductase</keyword>